<evidence type="ECO:0000313" key="12">
    <source>
        <dbReference type="Proteomes" id="UP001211907"/>
    </source>
</evidence>
<comment type="subcellular location">
    <subcellularLocation>
        <location evidence="8">Golgi apparatus</location>
        <location evidence="8">trans-Golgi network membrane</location>
        <topology evidence="8">Single-pass type IV membrane protein</topology>
    </subcellularLocation>
</comment>
<dbReference type="GO" id="GO:0016020">
    <property type="term" value="C:membrane"/>
    <property type="evidence" value="ECO:0007669"/>
    <property type="project" value="InterPro"/>
</dbReference>
<evidence type="ECO:0000256" key="8">
    <source>
        <dbReference type="ARBA" id="ARBA00037801"/>
    </source>
</evidence>
<dbReference type="FunFam" id="1.20.58.90:FF:000004">
    <property type="entry name" value="Syntaxin 10"/>
    <property type="match status" value="1"/>
</dbReference>
<sequence>MGDPYYAVKDEIEQALSHAQQLHTNLRRLQNSGSSAASVEKQSELLWTHGELSTAAANITEDLTDLAGAVAAVASNPARFNLDASAVAQRLDFVARTRRELDEINTTLARKRAASAQPQVSNSLAPPNIHAKPKSVASSPKSDRDLLLGNGGKSRSQSEQPRCLNNDKSMDRENSVQQMIMKEQDQQLESVATTVTNMKEIAIVMNHELEDQAA</sequence>
<dbReference type="InterPro" id="IPR010989">
    <property type="entry name" value="SNARE"/>
</dbReference>
<keyword evidence="12" id="KW-1185">Reference proteome</keyword>
<feature type="compositionally biased region" description="Polar residues" evidence="9">
    <location>
        <begin position="116"/>
        <end position="125"/>
    </location>
</feature>
<keyword evidence="7" id="KW-0472">Membrane</keyword>
<keyword evidence="3" id="KW-0812">Transmembrane</keyword>
<protein>
    <submittedName>
        <fullName evidence="11">Syntaxin-10</fullName>
    </submittedName>
</protein>
<accession>A0AAD5T9Z3</accession>
<evidence type="ECO:0000256" key="7">
    <source>
        <dbReference type="ARBA" id="ARBA00023136"/>
    </source>
</evidence>
<keyword evidence="6" id="KW-0333">Golgi apparatus</keyword>
<evidence type="ECO:0000256" key="3">
    <source>
        <dbReference type="ARBA" id="ARBA00022692"/>
    </source>
</evidence>
<dbReference type="GO" id="GO:0015031">
    <property type="term" value="P:protein transport"/>
    <property type="evidence" value="ECO:0007669"/>
    <property type="project" value="UniProtKB-KW"/>
</dbReference>
<gene>
    <name evidence="11" type="primary">STX10</name>
    <name evidence="11" type="ORF">HK100_002257</name>
</gene>
<dbReference type="GO" id="GO:0005794">
    <property type="term" value="C:Golgi apparatus"/>
    <property type="evidence" value="ECO:0007669"/>
    <property type="project" value="UniProtKB-SubCell"/>
</dbReference>
<dbReference type="AlphaFoldDB" id="A0AAD5T9Z3"/>
<evidence type="ECO:0000313" key="11">
    <source>
        <dbReference type="EMBL" id="KAJ3135944.1"/>
    </source>
</evidence>
<dbReference type="Gene3D" id="1.20.58.90">
    <property type="match status" value="1"/>
</dbReference>
<dbReference type="SUPFAM" id="SSF47661">
    <property type="entry name" value="t-snare proteins"/>
    <property type="match status" value="1"/>
</dbReference>
<dbReference type="GO" id="GO:0048193">
    <property type="term" value="P:Golgi vesicle transport"/>
    <property type="evidence" value="ECO:0007669"/>
    <property type="project" value="InterPro"/>
</dbReference>
<organism evidence="11 12">
    <name type="scientific">Physocladia obscura</name>
    <dbReference type="NCBI Taxonomy" id="109957"/>
    <lineage>
        <taxon>Eukaryota</taxon>
        <taxon>Fungi</taxon>
        <taxon>Fungi incertae sedis</taxon>
        <taxon>Chytridiomycota</taxon>
        <taxon>Chytridiomycota incertae sedis</taxon>
        <taxon>Chytridiomycetes</taxon>
        <taxon>Chytridiales</taxon>
        <taxon>Chytriomycetaceae</taxon>
        <taxon>Physocladia</taxon>
    </lineage>
</organism>
<dbReference type="InterPro" id="IPR015260">
    <property type="entry name" value="Syntaxin-6/10/61_N"/>
</dbReference>
<comment type="caution">
    <text evidence="11">The sequence shown here is derived from an EMBL/GenBank/DDBJ whole genome shotgun (WGS) entry which is preliminary data.</text>
</comment>
<keyword evidence="2" id="KW-0813">Transport</keyword>
<feature type="region of interest" description="Disordered" evidence="9">
    <location>
        <begin position="110"/>
        <end position="169"/>
    </location>
</feature>
<evidence type="ECO:0000256" key="4">
    <source>
        <dbReference type="ARBA" id="ARBA00022927"/>
    </source>
</evidence>
<proteinExistence type="inferred from homology"/>
<evidence type="ECO:0000256" key="1">
    <source>
        <dbReference type="ARBA" id="ARBA00009063"/>
    </source>
</evidence>
<keyword evidence="4" id="KW-0653">Protein transport</keyword>
<evidence type="ECO:0000256" key="2">
    <source>
        <dbReference type="ARBA" id="ARBA00022448"/>
    </source>
</evidence>
<dbReference type="CDD" id="cd21443">
    <property type="entry name" value="SNARE_NTD_STX6_STX10"/>
    <property type="match status" value="1"/>
</dbReference>
<keyword evidence="5" id="KW-1133">Transmembrane helix</keyword>
<dbReference type="PROSITE" id="PS50192">
    <property type="entry name" value="T_SNARE"/>
    <property type="match status" value="1"/>
</dbReference>
<comment type="similarity">
    <text evidence="1">Belongs to the syntaxin family.</text>
</comment>
<dbReference type="Gene3D" id="1.20.5.110">
    <property type="match status" value="1"/>
</dbReference>
<evidence type="ECO:0000256" key="6">
    <source>
        <dbReference type="ARBA" id="ARBA00023034"/>
    </source>
</evidence>
<name>A0AAD5T9Z3_9FUNG</name>
<evidence type="ECO:0000259" key="10">
    <source>
        <dbReference type="PROSITE" id="PS50192"/>
    </source>
</evidence>
<dbReference type="InterPro" id="IPR000727">
    <property type="entry name" value="T_SNARE_dom"/>
</dbReference>
<evidence type="ECO:0000256" key="5">
    <source>
        <dbReference type="ARBA" id="ARBA00022989"/>
    </source>
</evidence>
<dbReference type="Proteomes" id="UP001211907">
    <property type="component" value="Unassembled WGS sequence"/>
</dbReference>
<reference evidence="11" key="1">
    <citation type="submission" date="2020-05" db="EMBL/GenBank/DDBJ databases">
        <title>Phylogenomic resolution of chytrid fungi.</title>
        <authorList>
            <person name="Stajich J.E."/>
            <person name="Amses K."/>
            <person name="Simmons R."/>
            <person name="Seto K."/>
            <person name="Myers J."/>
            <person name="Bonds A."/>
            <person name="Quandt C.A."/>
            <person name="Barry K."/>
            <person name="Liu P."/>
            <person name="Grigoriev I."/>
            <person name="Longcore J.E."/>
            <person name="James T.Y."/>
        </authorList>
    </citation>
    <scope>NUCLEOTIDE SEQUENCE</scope>
    <source>
        <strain evidence="11">JEL0513</strain>
    </source>
</reference>
<dbReference type="SUPFAM" id="SSF58038">
    <property type="entry name" value="SNARE fusion complex"/>
    <property type="match status" value="1"/>
</dbReference>
<dbReference type="EMBL" id="JADGJH010000152">
    <property type="protein sequence ID" value="KAJ3135944.1"/>
    <property type="molecule type" value="Genomic_DNA"/>
</dbReference>
<feature type="domain" description="T-SNARE coiled-coil homology" evidence="10">
    <location>
        <begin position="178"/>
        <end position="214"/>
    </location>
</feature>
<evidence type="ECO:0000256" key="9">
    <source>
        <dbReference type="SAM" id="MobiDB-lite"/>
    </source>
</evidence>
<dbReference type="Pfam" id="PF09177">
    <property type="entry name" value="STX6_10_61_N"/>
    <property type="match status" value="1"/>
</dbReference>